<keyword evidence="2" id="KW-1185">Reference proteome</keyword>
<gene>
    <name evidence="1" type="ORF">Baya_12514</name>
</gene>
<dbReference type="Proteomes" id="UP000319801">
    <property type="component" value="Unassembled WGS sequence"/>
</dbReference>
<organism evidence="1 2">
    <name type="scientific">Bagarius yarrelli</name>
    <name type="common">Goonch</name>
    <name type="synonym">Bagrus yarrelli</name>
    <dbReference type="NCBI Taxonomy" id="175774"/>
    <lineage>
        <taxon>Eukaryota</taxon>
        <taxon>Metazoa</taxon>
        <taxon>Chordata</taxon>
        <taxon>Craniata</taxon>
        <taxon>Vertebrata</taxon>
        <taxon>Euteleostomi</taxon>
        <taxon>Actinopterygii</taxon>
        <taxon>Neopterygii</taxon>
        <taxon>Teleostei</taxon>
        <taxon>Ostariophysi</taxon>
        <taxon>Siluriformes</taxon>
        <taxon>Sisoridae</taxon>
        <taxon>Sisorinae</taxon>
        <taxon>Bagarius</taxon>
    </lineage>
</organism>
<accession>A0A556V3N9</accession>
<name>A0A556V3N9_BAGYA</name>
<protein>
    <submittedName>
        <fullName evidence="1">Uncharacterized protein</fullName>
    </submittedName>
</protein>
<reference evidence="1 2" key="1">
    <citation type="journal article" date="2019" name="Genome Biol. Evol.">
        <title>Whole-Genome Sequencing of the Giant Devil Catfish, Bagarius yarrelli.</title>
        <authorList>
            <person name="Jiang W."/>
            <person name="Lv Y."/>
            <person name="Cheng L."/>
            <person name="Yang K."/>
            <person name="Chao B."/>
            <person name="Wang X."/>
            <person name="Li Y."/>
            <person name="Pan X."/>
            <person name="You X."/>
            <person name="Zhang Y."/>
            <person name="Yang J."/>
            <person name="Li J."/>
            <person name="Zhang X."/>
            <person name="Liu S."/>
            <person name="Sun C."/>
            <person name="Yang J."/>
            <person name="Shi Q."/>
        </authorList>
    </citation>
    <scope>NUCLEOTIDE SEQUENCE [LARGE SCALE GENOMIC DNA]</scope>
    <source>
        <strain evidence="1">JWS20170419001</strain>
        <tissue evidence="1">Muscle</tissue>
    </source>
</reference>
<comment type="caution">
    <text evidence="1">The sequence shown here is derived from an EMBL/GenBank/DDBJ whole genome shotgun (WGS) entry which is preliminary data.</text>
</comment>
<sequence>MPAAFIWPIKVDDRETAGGQLAIVFRVLRGVKLIPDEGMSRTKEVSQPHSCNLSWSEGGFDSKFSHMLALTICFHSQPSINAEKLRSETSHIDPRRL</sequence>
<dbReference type="EMBL" id="VCAZ01000109">
    <property type="protein sequence ID" value="TST35092.1"/>
    <property type="molecule type" value="Genomic_DNA"/>
</dbReference>
<dbReference type="AlphaFoldDB" id="A0A556V3N9"/>
<evidence type="ECO:0000313" key="1">
    <source>
        <dbReference type="EMBL" id="TST35092.1"/>
    </source>
</evidence>
<evidence type="ECO:0000313" key="2">
    <source>
        <dbReference type="Proteomes" id="UP000319801"/>
    </source>
</evidence>
<proteinExistence type="predicted"/>